<dbReference type="Proteomes" id="UP000663865">
    <property type="component" value="Unassembled WGS sequence"/>
</dbReference>
<dbReference type="PANTHER" id="PTHR46070:SF1">
    <property type="entry name" value="PINSTRIPE, ISOFORM A"/>
    <property type="match status" value="1"/>
</dbReference>
<comment type="caution">
    <text evidence="1">Lacks conserved residue(s) required for the propagation of feature annotation.</text>
</comment>
<dbReference type="SUPFAM" id="SSF140741">
    <property type="entry name" value="RUN domain-like"/>
    <property type="match status" value="1"/>
</dbReference>
<evidence type="ECO:0000313" key="9">
    <source>
        <dbReference type="Proteomes" id="UP000663873"/>
    </source>
</evidence>
<organism evidence="7 8">
    <name type="scientific">Rotaria socialis</name>
    <dbReference type="NCBI Taxonomy" id="392032"/>
    <lineage>
        <taxon>Eukaryota</taxon>
        <taxon>Metazoa</taxon>
        <taxon>Spiralia</taxon>
        <taxon>Gnathifera</taxon>
        <taxon>Rotifera</taxon>
        <taxon>Eurotatoria</taxon>
        <taxon>Bdelloidea</taxon>
        <taxon>Philodinida</taxon>
        <taxon>Philodinidae</taxon>
        <taxon>Rotaria</taxon>
    </lineage>
</organism>
<accession>A0A820UAH4</accession>
<dbReference type="InterPro" id="IPR004012">
    <property type="entry name" value="Run_dom"/>
</dbReference>
<dbReference type="PROSITE" id="PS50095">
    <property type="entry name" value="PLAT"/>
    <property type="match status" value="1"/>
</dbReference>
<feature type="domain" description="RUN" evidence="3">
    <location>
        <begin position="1"/>
        <end position="152"/>
    </location>
</feature>
<dbReference type="GO" id="GO:0031267">
    <property type="term" value="F:small GTPase binding"/>
    <property type="evidence" value="ECO:0007669"/>
    <property type="project" value="InterPro"/>
</dbReference>
<dbReference type="Proteomes" id="UP000663851">
    <property type="component" value="Unassembled WGS sequence"/>
</dbReference>
<dbReference type="EMBL" id="CAJOBS010000048">
    <property type="protein sequence ID" value="CAF4479515.1"/>
    <property type="molecule type" value="Genomic_DNA"/>
</dbReference>
<keyword evidence="9" id="KW-1185">Reference proteome</keyword>
<feature type="domain" description="PLAT" evidence="2">
    <location>
        <begin position="157"/>
        <end position="238"/>
    </location>
</feature>
<evidence type="ECO:0000259" key="3">
    <source>
        <dbReference type="PROSITE" id="PS50826"/>
    </source>
</evidence>
<dbReference type="EMBL" id="CAJNYV010003164">
    <property type="protein sequence ID" value="CAF3539979.1"/>
    <property type="molecule type" value="Genomic_DNA"/>
</dbReference>
<dbReference type="EMBL" id="CAJOBP010004303">
    <property type="protein sequence ID" value="CAF4436026.1"/>
    <property type="molecule type" value="Genomic_DNA"/>
</dbReference>
<dbReference type="PROSITE" id="PS50826">
    <property type="entry name" value="RUN"/>
    <property type="match status" value="1"/>
</dbReference>
<dbReference type="SUPFAM" id="SSF49723">
    <property type="entry name" value="Lipase/lipooxygenase domain (PLAT/LH2 domain)"/>
    <property type="match status" value="1"/>
</dbReference>
<name>A0A820UAH4_9BILA</name>
<sequence>MINIIPMSFILSNGSHTLPRRQMSLHQVRSSPLLAMATSAFNLAPSDNMMITNQSNTSLARDFHSIELCFEHNPVSISASEIGFARAFVRLALERRLLSRHLSELFSHSNLLQALYKREAFLRTDDGDLRKQFLTHIESLQLLDYKCFSNSYPDIDIIYHVIIVPTRARATGISSTTTANPYIALAGILGSTKVIPLSSKNTLEIKFKHKNLSQLTTLRIGHDNTGLTSRWNIDHVLV</sequence>
<dbReference type="Gene3D" id="1.20.58.900">
    <property type="match status" value="1"/>
</dbReference>
<evidence type="ECO:0000313" key="4">
    <source>
        <dbReference type="EMBL" id="CAF3539979.1"/>
    </source>
</evidence>
<protein>
    <submittedName>
        <fullName evidence="7">Uncharacterized protein</fullName>
    </submittedName>
</protein>
<evidence type="ECO:0000313" key="5">
    <source>
        <dbReference type="EMBL" id="CAF4198696.1"/>
    </source>
</evidence>
<dbReference type="InterPro" id="IPR001024">
    <property type="entry name" value="PLAT/LH2_dom"/>
</dbReference>
<dbReference type="GO" id="GO:0005085">
    <property type="term" value="F:guanyl-nucleotide exchange factor activity"/>
    <property type="evidence" value="ECO:0007669"/>
    <property type="project" value="InterPro"/>
</dbReference>
<dbReference type="EMBL" id="CAJOBO010000348">
    <property type="protein sequence ID" value="CAF4198696.1"/>
    <property type="molecule type" value="Genomic_DNA"/>
</dbReference>
<dbReference type="Pfam" id="PF02759">
    <property type="entry name" value="RUN"/>
    <property type="match status" value="1"/>
</dbReference>
<reference evidence="7" key="1">
    <citation type="submission" date="2021-02" db="EMBL/GenBank/DDBJ databases">
        <authorList>
            <person name="Nowell W R."/>
        </authorList>
    </citation>
    <scope>NUCLEOTIDE SEQUENCE</scope>
</reference>
<dbReference type="PANTHER" id="PTHR46070">
    <property type="entry name" value="PINSTRIPE, ISOFORM A"/>
    <property type="match status" value="1"/>
</dbReference>
<gene>
    <name evidence="5" type="ORF">HFQ381_LOCUS7330</name>
    <name evidence="4" type="ORF">KIK155_LOCUS17898</name>
    <name evidence="7" type="ORF">TOA249_LOCUS1656</name>
    <name evidence="6" type="ORF">UJA718_LOCUS21709</name>
</gene>
<evidence type="ECO:0000259" key="2">
    <source>
        <dbReference type="PROSITE" id="PS50095"/>
    </source>
</evidence>
<dbReference type="Proteomes" id="UP000663873">
    <property type="component" value="Unassembled WGS sequence"/>
</dbReference>
<evidence type="ECO:0000313" key="8">
    <source>
        <dbReference type="Proteomes" id="UP000663838"/>
    </source>
</evidence>
<dbReference type="InterPro" id="IPR036392">
    <property type="entry name" value="PLAT/LH2_dom_sf"/>
</dbReference>
<proteinExistence type="predicted"/>
<dbReference type="Gene3D" id="2.60.60.20">
    <property type="entry name" value="PLAT/LH2 domain"/>
    <property type="match status" value="1"/>
</dbReference>
<dbReference type="AlphaFoldDB" id="A0A820UAH4"/>
<dbReference type="InterPro" id="IPR037213">
    <property type="entry name" value="Run_dom_sf"/>
</dbReference>
<comment type="caution">
    <text evidence="7">The sequence shown here is derived from an EMBL/GenBank/DDBJ whole genome shotgun (WGS) entry which is preliminary data.</text>
</comment>
<evidence type="ECO:0000313" key="6">
    <source>
        <dbReference type="EMBL" id="CAF4436026.1"/>
    </source>
</evidence>
<evidence type="ECO:0000313" key="7">
    <source>
        <dbReference type="EMBL" id="CAF4479515.1"/>
    </source>
</evidence>
<dbReference type="SMART" id="SM00593">
    <property type="entry name" value="RUN"/>
    <property type="match status" value="1"/>
</dbReference>
<dbReference type="InterPro" id="IPR047278">
    <property type="entry name" value="DEN5A/B"/>
</dbReference>
<evidence type="ECO:0000256" key="1">
    <source>
        <dbReference type="PROSITE-ProRule" id="PRU00152"/>
    </source>
</evidence>
<dbReference type="Proteomes" id="UP000663838">
    <property type="component" value="Unassembled WGS sequence"/>
</dbReference>